<comment type="caution">
    <text evidence="2">The sequence shown here is derived from an EMBL/GenBank/DDBJ whole genome shotgun (WGS) entry which is preliminary data.</text>
</comment>
<feature type="compositionally biased region" description="Polar residues" evidence="1">
    <location>
        <begin position="320"/>
        <end position="331"/>
    </location>
</feature>
<dbReference type="AlphaFoldDB" id="A0A834F4Q1"/>
<dbReference type="Proteomes" id="UP000646548">
    <property type="component" value="Unassembled WGS sequence"/>
</dbReference>
<evidence type="ECO:0000313" key="2">
    <source>
        <dbReference type="EMBL" id="KAF6724670.1"/>
    </source>
</evidence>
<sequence>MLQSTLPRHESTSAAIKRLRVSAEKFSSSLSCLCDAVQDSSGSFSAVVSLGGRNRPAQHRNGRLCTSVIQHFPPPPSLPPSPSSSPLLEKKQRQNSRQNFHRSEFSIISKRHCSFIDKVISRFTGCSGEQHRHFTDAQGAKLRPHCSRFCCIATTATKLEIVKALGPAAGGVWEHALTCCAAATQKAERATEKGEGAGGQAWCGVTCTLKEPCSPRDREQLHVVEVRGDGGAPLQPDHLCYKNTTPPQSWAGEARLHPEMERCSNDRRGSCREDRRLVCWTRLLWKFFAIRSLGITAKCGGKKGNTGVSDLAGNPKTDPSDFTQTWDPAAD</sequence>
<evidence type="ECO:0000256" key="1">
    <source>
        <dbReference type="SAM" id="MobiDB-lite"/>
    </source>
</evidence>
<reference evidence="2" key="1">
    <citation type="journal article" name="BMC Genomics">
        <title>Long-read sequencing and de novo genome assembly of marine medaka (Oryzias melastigma).</title>
        <authorList>
            <person name="Liang P."/>
            <person name="Saqib H.S.A."/>
            <person name="Ni X."/>
            <person name="Shen Y."/>
        </authorList>
    </citation>
    <scope>NUCLEOTIDE SEQUENCE</scope>
    <source>
        <strain evidence="2">Bigg-433</strain>
    </source>
</reference>
<gene>
    <name evidence="2" type="ORF">FQA47_009650</name>
</gene>
<feature type="compositionally biased region" description="Pro residues" evidence="1">
    <location>
        <begin position="72"/>
        <end position="83"/>
    </location>
</feature>
<feature type="region of interest" description="Disordered" evidence="1">
    <location>
        <begin position="68"/>
        <end position="101"/>
    </location>
</feature>
<proteinExistence type="predicted"/>
<accession>A0A834F4Q1</accession>
<organism evidence="2 3">
    <name type="scientific">Oryzias melastigma</name>
    <name type="common">Marine medaka</name>
    <dbReference type="NCBI Taxonomy" id="30732"/>
    <lineage>
        <taxon>Eukaryota</taxon>
        <taxon>Metazoa</taxon>
        <taxon>Chordata</taxon>
        <taxon>Craniata</taxon>
        <taxon>Vertebrata</taxon>
        <taxon>Euteleostomi</taxon>
        <taxon>Actinopterygii</taxon>
        <taxon>Neopterygii</taxon>
        <taxon>Teleostei</taxon>
        <taxon>Neoteleostei</taxon>
        <taxon>Acanthomorphata</taxon>
        <taxon>Ovalentaria</taxon>
        <taxon>Atherinomorphae</taxon>
        <taxon>Beloniformes</taxon>
        <taxon>Adrianichthyidae</taxon>
        <taxon>Oryziinae</taxon>
        <taxon>Oryzias</taxon>
    </lineage>
</organism>
<name>A0A834F4Q1_ORYME</name>
<feature type="region of interest" description="Disordered" evidence="1">
    <location>
        <begin position="307"/>
        <end position="331"/>
    </location>
</feature>
<dbReference type="EMBL" id="WKFB01000384">
    <property type="protein sequence ID" value="KAF6724670.1"/>
    <property type="molecule type" value="Genomic_DNA"/>
</dbReference>
<evidence type="ECO:0000313" key="3">
    <source>
        <dbReference type="Proteomes" id="UP000646548"/>
    </source>
</evidence>
<protein>
    <submittedName>
        <fullName evidence="2">Uncharacterized protein</fullName>
    </submittedName>
</protein>